<proteinExistence type="predicted"/>
<name>A0A6S7HGQ6_PARCT</name>
<dbReference type="GO" id="GO:0090729">
    <property type="term" value="F:toxin activity"/>
    <property type="evidence" value="ECO:0007669"/>
    <property type="project" value="InterPro"/>
</dbReference>
<dbReference type="InterPro" id="IPR036716">
    <property type="entry name" value="Pest_crys_N_sf"/>
</dbReference>
<dbReference type="Gene3D" id="1.20.190.10">
    <property type="entry name" value="Pesticidal crystal protein, N-terminal domain"/>
    <property type="match status" value="1"/>
</dbReference>
<evidence type="ECO:0000313" key="2">
    <source>
        <dbReference type="Proteomes" id="UP001152795"/>
    </source>
</evidence>
<comment type="caution">
    <text evidence="1">The sequence shown here is derived from an EMBL/GenBank/DDBJ whole genome shotgun (WGS) entry which is preliminary data.</text>
</comment>
<evidence type="ECO:0000313" key="1">
    <source>
        <dbReference type="EMBL" id="CAB4003696.1"/>
    </source>
</evidence>
<organism evidence="1 2">
    <name type="scientific">Paramuricea clavata</name>
    <name type="common">Red gorgonian</name>
    <name type="synonym">Violescent sea-whip</name>
    <dbReference type="NCBI Taxonomy" id="317549"/>
    <lineage>
        <taxon>Eukaryota</taxon>
        <taxon>Metazoa</taxon>
        <taxon>Cnidaria</taxon>
        <taxon>Anthozoa</taxon>
        <taxon>Octocorallia</taxon>
        <taxon>Malacalcyonacea</taxon>
        <taxon>Plexauridae</taxon>
        <taxon>Paramuricea</taxon>
    </lineage>
</organism>
<keyword evidence="2" id="KW-1185">Reference proteome</keyword>
<dbReference type="EMBL" id="CACRXK020004699">
    <property type="protein sequence ID" value="CAB4003696.1"/>
    <property type="molecule type" value="Genomic_DNA"/>
</dbReference>
<accession>A0A6S7HGQ6</accession>
<dbReference type="AlphaFoldDB" id="A0A6S7HGQ6"/>
<sequence length="407" mass="45544">ACNRKIPYLAQTKLSDAFNKIGPEADGAKTGLAKINEKWNEMSSDDRTAIVRAVRASAAMFDKFAKADEDPVGAVRATIDIVSQFTALAGPKGQIISVALSFVSGFLALFGVGKSKTQKPDFSKIVRKEIDAALDKYYDKVLNDEIAGCLNNFVISKAYVDSLSKSGGKLTEHQALSLKVHVPLWNGLKLLGKLEHRIKALLKENKRETVEKLLKYIELYTRLAILKDMILLQSIALLPDQRNRAALLSAQLALRRKQKSLLQFLFNAKLDSKLAVRYFDPDTYPVTDKYLSALLKVPDFDRSLAGKWCITKKGRGWYPTNYALGFFMRYRQLMLNGHPYVKSGGITCNWKVVPHGNNLYTISLTWGCPRGPFCGQYMSHDLVGDRLRVTVEPDADFWEITGKGLKQ</sequence>
<protein>
    <submittedName>
        <fullName evidence="1">Uncharacterized protein</fullName>
    </submittedName>
</protein>
<gene>
    <name evidence="1" type="ORF">PACLA_8A055120</name>
</gene>
<dbReference type="Proteomes" id="UP001152795">
    <property type="component" value="Unassembled WGS sequence"/>
</dbReference>
<reference evidence="1" key="1">
    <citation type="submission" date="2020-04" db="EMBL/GenBank/DDBJ databases">
        <authorList>
            <person name="Alioto T."/>
            <person name="Alioto T."/>
            <person name="Gomez Garrido J."/>
        </authorList>
    </citation>
    <scope>NUCLEOTIDE SEQUENCE</scope>
    <source>
        <strain evidence="1">A484AB</strain>
    </source>
</reference>
<feature type="non-terminal residue" evidence="1">
    <location>
        <position position="407"/>
    </location>
</feature>
<dbReference type="OrthoDB" id="5973293at2759"/>